<proteinExistence type="predicted"/>
<reference evidence="1" key="1">
    <citation type="journal article" date="2012" name="Nat. Biotechnol.">
        <title>Draft genome sequence of pigeonpea (Cajanus cajan), an orphan legume crop of resource-poor farmers.</title>
        <authorList>
            <person name="Varshney R.K."/>
            <person name="Chen W."/>
            <person name="Li Y."/>
            <person name="Bharti A.K."/>
            <person name="Saxena R.K."/>
            <person name="Schlueter J.A."/>
            <person name="Donoghue M.T."/>
            <person name="Azam S."/>
            <person name="Fan G."/>
            <person name="Whaley A.M."/>
            <person name="Farmer A.D."/>
            <person name="Sheridan J."/>
            <person name="Iwata A."/>
            <person name="Tuteja R."/>
            <person name="Penmetsa R.V."/>
            <person name="Wu W."/>
            <person name="Upadhyaya H.D."/>
            <person name="Yang S.P."/>
            <person name="Shah T."/>
            <person name="Saxena K.B."/>
            <person name="Michael T."/>
            <person name="McCombie W.R."/>
            <person name="Yang B."/>
            <person name="Zhang G."/>
            <person name="Yang H."/>
            <person name="Wang J."/>
            <person name="Spillane C."/>
            <person name="Cook D.R."/>
            <person name="May G.D."/>
            <person name="Xu X."/>
            <person name="Jackson S.A."/>
        </authorList>
    </citation>
    <scope>NUCLEOTIDE SEQUENCE [LARGE SCALE GENOMIC DNA]</scope>
</reference>
<dbReference type="EMBL" id="KQ483605">
    <property type="protein sequence ID" value="KYP44997.1"/>
    <property type="molecule type" value="Genomic_DNA"/>
</dbReference>
<gene>
    <name evidence="1" type="ORF">KK1_033458</name>
</gene>
<sequence length="169" mass="19771">MLTGATNYTTWAAAGQLWFRGQGRVDHLTTHFFVIASDERDQWQQIDALLCTVLWFFISPNLQHSYQAFDTCYDVWHKAKKVYANDVQHLYNVITTMMTTKLDNRDIQTYLSKDIHKWFHIRQVMLDEMDALQTSGTWELVPLPPNKSIVGCRWVYTMKVASNGSIDRF</sequence>
<protein>
    <recommendedName>
        <fullName evidence="3">Retrovirus-related Pol polyprotein from transposon TNT 1-94</fullName>
    </recommendedName>
</protein>
<evidence type="ECO:0000313" key="1">
    <source>
        <dbReference type="EMBL" id="KYP44997.1"/>
    </source>
</evidence>
<dbReference type="Proteomes" id="UP000075243">
    <property type="component" value="Unassembled WGS sequence"/>
</dbReference>
<dbReference type="AlphaFoldDB" id="A0A151RR26"/>
<evidence type="ECO:0000313" key="2">
    <source>
        <dbReference type="Proteomes" id="UP000075243"/>
    </source>
</evidence>
<accession>A0A151RR26</accession>
<organism evidence="1 2">
    <name type="scientific">Cajanus cajan</name>
    <name type="common">Pigeon pea</name>
    <name type="synonym">Cajanus indicus</name>
    <dbReference type="NCBI Taxonomy" id="3821"/>
    <lineage>
        <taxon>Eukaryota</taxon>
        <taxon>Viridiplantae</taxon>
        <taxon>Streptophyta</taxon>
        <taxon>Embryophyta</taxon>
        <taxon>Tracheophyta</taxon>
        <taxon>Spermatophyta</taxon>
        <taxon>Magnoliopsida</taxon>
        <taxon>eudicotyledons</taxon>
        <taxon>Gunneridae</taxon>
        <taxon>Pentapetalae</taxon>
        <taxon>rosids</taxon>
        <taxon>fabids</taxon>
        <taxon>Fabales</taxon>
        <taxon>Fabaceae</taxon>
        <taxon>Papilionoideae</taxon>
        <taxon>50 kb inversion clade</taxon>
        <taxon>NPAAA clade</taxon>
        <taxon>indigoferoid/millettioid clade</taxon>
        <taxon>Phaseoleae</taxon>
        <taxon>Cajanus</taxon>
    </lineage>
</organism>
<name>A0A151RR26_CAJCA</name>
<evidence type="ECO:0008006" key="3">
    <source>
        <dbReference type="Google" id="ProtNLM"/>
    </source>
</evidence>
<keyword evidence="2" id="KW-1185">Reference proteome</keyword>
<dbReference type="Gramene" id="C.cajan_29653.t">
    <property type="protein sequence ID" value="C.cajan_29653.t"/>
    <property type="gene ID" value="C.cajan_29653"/>
</dbReference>